<evidence type="ECO:0000313" key="2">
    <source>
        <dbReference type="Proteomes" id="UP000830967"/>
    </source>
</evidence>
<dbReference type="EMBL" id="ON086804">
    <property type="protein sequence ID" value="UPU16069.1"/>
    <property type="molecule type" value="Genomic_DNA"/>
</dbReference>
<dbReference type="Proteomes" id="UP000830967">
    <property type="component" value="Segment"/>
</dbReference>
<reference evidence="1" key="1">
    <citation type="submission" date="2022-03" db="EMBL/GenBank/DDBJ databases">
        <authorList>
            <person name="Ragab S."/>
            <person name="Abdelmoteleb M."/>
            <person name="El-Shibiny A."/>
        </authorList>
    </citation>
    <scope>NUCLEOTIDE SEQUENCE</scope>
</reference>
<name>A0AAE9HDH8_9CAUD</name>
<organism evidence="1 2">
    <name type="scientific">Escherichia phage ZCEC13</name>
    <dbReference type="NCBI Taxonomy" id="2935866"/>
    <lineage>
        <taxon>Viruses</taxon>
        <taxon>Duplodnaviria</taxon>
        <taxon>Heunggongvirae</taxon>
        <taxon>Uroviricota</taxon>
        <taxon>Caudoviricetes</taxon>
        <taxon>Jameshumphriesvirinae</taxon>
        <taxon>Zewailvirus</taxon>
        <taxon>Zewailvirus ZCEC13</taxon>
    </lineage>
</organism>
<evidence type="ECO:0000313" key="1">
    <source>
        <dbReference type="EMBL" id="UPU16069.1"/>
    </source>
</evidence>
<protein>
    <submittedName>
        <fullName evidence="1">Uncharacterized protein</fullName>
    </submittedName>
</protein>
<sequence>MFIIFLHLSVLHCCRCGELYITMTQPSTLILNLTRGGWCDIMTPSSIVERK</sequence>
<proteinExistence type="predicted"/>
<keyword evidence="2" id="KW-1185">Reference proteome</keyword>
<accession>A0AAE9HDH8</accession>